<dbReference type="InterPro" id="IPR020846">
    <property type="entry name" value="MFS_dom"/>
</dbReference>
<comment type="similarity">
    <text evidence="2">Belongs to the major facilitator superfamily. Nitrate/nitrite porter (TC 2.A.1.8) family.</text>
</comment>
<evidence type="ECO:0000256" key="7">
    <source>
        <dbReference type="SAM" id="Coils"/>
    </source>
</evidence>
<keyword evidence="3 8" id="KW-0812">Transmembrane</keyword>
<feature type="transmembrane region" description="Helical" evidence="8">
    <location>
        <begin position="275"/>
        <end position="296"/>
    </location>
</feature>
<keyword evidence="7" id="KW-0175">Coiled coil</keyword>
<feature type="transmembrane region" description="Helical" evidence="8">
    <location>
        <begin position="340"/>
        <end position="361"/>
    </location>
</feature>
<dbReference type="InterPro" id="IPR036259">
    <property type="entry name" value="MFS_trans_sf"/>
</dbReference>
<dbReference type="PANTHER" id="PTHR23515">
    <property type="entry name" value="HIGH-AFFINITY NITRATE TRANSPORTER 2.3"/>
    <property type="match status" value="1"/>
</dbReference>
<sequence>MQNNSTSLEKATRINLFDLSSVQMRTFHLSWLAFFLCFFGWFAHAPLMNSTIGPDMDLTQSQKITAFIASVGITIVARLFIGNLCDKIGPRKSYTYLLVFGAIVVAGSSLAYNWETYLISRMAIGVIGASFVITQYHTTKMFAPNVVGIANATTAGWGNLGGGVTQAVMPLIASGMLAFGFAESELSKWRPAMFVPAAIMLVVAYLYWKYTQDTPKGNFASTTGLKPEKKEGESGLFMSAVKDRRVWILFAIYGACFGLELFVNGRAATYYQTKFSLDETTAGMIAALFGLMNLFARSTGGWLGDKFSRTGGLAGRVKWLTIVLFIEGFALILFSRMDMLGFAITTMILFSLFVQMAEGATYSVVPFINKKSLGAVAGIVGAGGNVGAVIYAQFLLRSGATLENSFMYFGLAVIAISLMGFGIKFSKADEEAAQKEQKELEAFEAEIKRKEKLAA</sequence>
<evidence type="ECO:0000313" key="11">
    <source>
        <dbReference type="Proteomes" id="UP001300692"/>
    </source>
</evidence>
<dbReference type="InterPro" id="IPR011701">
    <property type="entry name" value="MFS"/>
</dbReference>
<comment type="caution">
    <text evidence="10">The sequence shown here is derived from an EMBL/GenBank/DDBJ whole genome shotgun (WGS) entry which is preliminary data.</text>
</comment>
<evidence type="ECO:0000256" key="4">
    <source>
        <dbReference type="ARBA" id="ARBA00022989"/>
    </source>
</evidence>
<dbReference type="SUPFAM" id="SSF103473">
    <property type="entry name" value="MFS general substrate transporter"/>
    <property type="match status" value="1"/>
</dbReference>
<gene>
    <name evidence="10" type="ORF">N7U62_15975</name>
</gene>
<feature type="transmembrane region" description="Helical" evidence="8">
    <location>
        <begin position="317"/>
        <end position="334"/>
    </location>
</feature>
<evidence type="ECO:0000256" key="1">
    <source>
        <dbReference type="ARBA" id="ARBA00004141"/>
    </source>
</evidence>
<proteinExistence type="inferred from homology"/>
<feature type="transmembrane region" description="Helical" evidence="8">
    <location>
        <begin position="406"/>
        <end position="425"/>
    </location>
</feature>
<feature type="transmembrane region" description="Helical" evidence="8">
    <location>
        <begin position="246"/>
        <end position="263"/>
    </location>
</feature>
<dbReference type="Proteomes" id="UP001300692">
    <property type="component" value="Unassembled WGS sequence"/>
</dbReference>
<evidence type="ECO:0000256" key="2">
    <source>
        <dbReference type="ARBA" id="ARBA00008432"/>
    </source>
</evidence>
<dbReference type="Gene3D" id="1.20.1250.20">
    <property type="entry name" value="MFS general substrate transporter like domains"/>
    <property type="match status" value="2"/>
</dbReference>
<feature type="transmembrane region" description="Helical" evidence="8">
    <location>
        <begin position="118"/>
        <end position="136"/>
    </location>
</feature>
<dbReference type="Pfam" id="PF07690">
    <property type="entry name" value="MFS_1"/>
    <property type="match status" value="1"/>
</dbReference>
<reference evidence="10 11" key="1">
    <citation type="submission" date="2022-10" db="EMBL/GenBank/DDBJ databases">
        <title>Comparative genomics and taxonomic characterization of three novel marine species of genus Reichenbachiella exhibiting antioxidant and polysaccharide degradation activities.</title>
        <authorList>
            <person name="Muhammad N."/>
            <person name="Lee Y.-J."/>
            <person name="Ko J."/>
            <person name="Kim S.-G."/>
        </authorList>
    </citation>
    <scope>NUCLEOTIDE SEQUENCE [LARGE SCALE GENOMIC DNA]</scope>
    <source>
        <strain evidence="10 11">ABR2-5</strain>
    </source>
</reference>
<feature type="transmembrane region" description="Helical" evidence="8">
    <location>
        <begin position="373"/>
        <end position="394"/>
    </location>
</feature>
<evidence type="ECO:0000256" key="5">
    <source>
        <dbReference type="ARBA" id="ARBA00023063"/>
    </source>
</evidence>
<feature type="transmembrane region" description="Helical" evidence="8">
    <location>
        <begin position="64"/>
        <end position="81"/>
    </location>
</feature>
<dbReference type="EMBL" id="JAOYOD010000001">
    <property type="protein sequence ID" value="MCV9388180.1"/>
    <property type="molecule type" value="Genomic_DNA"/>
</dbReference>
<feature type="transmembrane region" description="Helical" evidence="8">
    <location>
        <begin position="93"/>
        <end position="112"/>
    </location>
</feature>
<keyword evidence="6 8" id="KW-0472">Membrane</keyword>
<feature type="transmembrane region" description="Helical" evidence="8">
    <location>
        <begin position="26"/>
        <end position="44"/>
    </location>
</feature>
<comment type="subcellular location">
    <subcellularLocation>
        <location evidence="1">Membrane</location>
        <topology evidence="1">Multi-pass membrane protein</topology>
    </subcellularLocation>
</comment>
<dbReference type="PROSITE" id="PS50850">
    <property type="entry name" value="MFS"/>
    <property type="match status" value="1"/>
</dbReference>
<dbReference type="RefSeq" id="WP_264139013.1">
    <property type="nucleotide sequence ID" value="NZ_JAOYOD010000001.1"/>
</dbReference>
<feature type="transmembrane region" description="Helical" evidence="8">
    <location>
        <begin position="191"/>
        <end position="208"/>
    </location>
</feature>
<evidence type="ECO:0000259" key="9">
    <source>
        <dbReference type="PROSITE" id="PS50850"/>
    </source>
</evidence>
<protein>
    <submittedName>
        <fullName evidence="10">MFS transporter</fullName>
    </submittedName>
</protein>
<dbReference type="CDD" id="cd17341">
    <property type="entry name" value="MFS_NRT2_like"/>
    <property type="match status" value="1"/>
</dbReference>
<feature type="transmembrane region" description="Helical" evidence="8">
    <location>
        <begin position="157"/>
        <end position="179"/>
    </location>
</feature>
<name>A0ABT3CWU6_9BACT</name>
<keyword evidence="5" id="KW-0534">Nitrate assimilation</keyword>
<dbReference type="InterPro" id="IPR044772">
    <property type="entry name" value="NO3_transporter"/>
</dbReference>
<evidence type="ECO:0000256" key="3">
    <source>
        <dbReference type="ARBA" id="ARBA00022692"/>
    </source>
</evidence>
<keyword evidence="11" id="KW-1185">Reference proteome</keyword>
<organism evidence="10 11">
    <name type="scientific">Reichenbachiella ulvae</name>
    <dbReference type="NCBI Taxonomy" id="2980104"/>
    <lineage>
        <taxon>Bacteria</taxon>
        <taxon>Pseudomonadati</taxon>
        <taxon>Bacteroidota</taxon>
        <taxon>Cytophagia</taxon>
        <taxon>Cytophagales</taxon>
        <taxon>Reichenbachiellaceae</taxon>
        <taxon>Reichenbachiella</taxon>
    </lineage>
</organism>
<evidence type="ECO:0000256" key="6">
    <source>
        <dbReference type="ARBA" id="ARBA00023136"/>
    </source>
</evidence>
<feature type="coiled-coil region" evidence="7">
    <location>
        <begin position="426"/>
        <end position="453"/>
    </location>
</feature>
<evidence type="ECO:0000256" key="8">
    <source>
        <dbReference type="SAM" id="Phobius"/>
    </source>
</evidence>
<evidence type="ECO:0000313" key="10">
    <source>
        <dbReference type="EMBL" id="MCV9388180.1"/>
    </source>
</evidence>
<feature type="domain" description="Major facilitator superfamily (MFS) profile" evidence="9">
    <location>
        <begin position="26"/>
        <end position="428"/>
    </location>
</feature>
<accession>A0ABT3CWU6</accession>
<keyword evidence="4 8" id="KW-1133">Transmembrane helix</keyword>